<dbReference type="EMBL" id="CAJVPQ010003686">
    <property type="protein sequence ID" value="CAG8634815.1"/>
    <property type="molecule type" value="Genomic_DNA"/>
</dbReference>
<keyword evidence="2" id="KW-1185">Reference proteome</keyword>
<reference evidence="1" key="1">
    <citation type="submission" date="2021-06" db="EMBL/GenBank/DDBJ databases">
        <authorList>
            <person name="Kallberg Y."/>
            <person name="Tangrot J."/>
            <person name="Rosling A."/>
        </authorList>
    </citation>
    <scope>NUCLEOTIDE SEQUENCE</scope>
    <source>
        <strain evidence="1">UK204</strain>
    </source>
</reference>
<comment type="caution">
    <text evidence="1">The sequence shown here is derived from an EMBL/GenBank/DDBJ whole genome shotgun (WGS) entry which is preliminary data.</text>
</comment>
<dbReference type="AlphaFoldDB" id="A0A9N9GYS5"/>
<evidence type="ECO:0000313" key="2">
    <source>
        <dbReference type="Proteomes" id="UP000789570"/>
    </source>
</evidence>
<dbReference type="PANTHER" id="PTHR33129">
    <property type="entry name" value="PROTEIN KINASE DOMAIN-CONTAINING PROTEIN-RELATED"/>
    <property type="match status" value="1"/>
</dbReference>
<dbReference type="Proteomes" id="UP000789570">
    <property type="component" value="Unassembled WGS sequence"/>
</dbReference>
<proteinExistence type="predicted"/>
<dbReference type="SUPFAM" id="SSF52540">
    <property type="entry name" value="P-loop containing nucleoside triphosphate hydrolases"/>
    <property type="match status" value="1"/>
</dbReference>
<dbReference type="InterPro" id="IPR052980">
    <property type="entry name" value="Crinkler_effector"/>
</dbReference>
<dbReference type="PANTHER" id="PTHR33129:SF1">
    <property type="entry name" value="ATP-BINDING PROTEIN"/>
    <property type="match status" value="1"/>
</dbReference>
<gene>
    <name evidence="1" type="ORF">FCALED_LOCUS10258</name>
</gene>
<accession>A0A9N9GYS5</accession>
<dbReference type="InterPro" id="IPR027417">
    <property type="entry name" value="P-loop_NTPase"/>
</dbReference>
<name>A0A9N9GYS5_9GLOM</name>
<evidence type="ECO:0000313" key="1">
    <source>
        <dbReference type="EMBL" id="CAG8634815.1"/>
    </source>
</evidence>
<dbReference type="OrthoDB" id="19861at2759"/>
<protein>
    <submittedName>
        <fullName evidence="1">15358_t:CDS:1</fullName>
    </submittedName>
</protein>
<sequence length="544" mass="63922">MIVWFIPARASVSTTPNPYDMATNWDETYYDGDIYYRFIVLGFSLFDSTNVENVLSTITKDVEKVDYLRGYVKSKEPFKEKQKEKELDEFWEDLKNAKINDNEKFLRLSEGITFLGKEGGSSILYIRKSYRYMEKVIFKDSTRKLRITGNPGIGKTFFGFYLLYLLSQQTNTRIVYSSFTERSPIIFDGEAFTTDNQTLINTYLYNKDTWYIADGIEPKNVNAKTILVCSPRKEHYKRFDRYTGRIRRYMPVWTLEEIEVCRSNVFKNIDKITVEKMYNMWGGIPRYVLELTDDDSQAELEHAINNVNNNILYFVGESEGDICSSHKLAHIYTNDDPEENEEPYTKIIMRFASEYVAERIVSKIEERYKHELKCFVKSSSSESAFYSLRGALFEEIAHRILQKGGKFKIRPLDFTSKDSYIEIPKLEMCFYSKIDEIEVNKYYRPIQKNWESIDAIISPNVLFQMTVGSTHPVKMNGLDKLCEKLGGKLGNNKISFYFVLPKDQYVNFKKQNFHTADKKVARNIKRWINDRVRQYALEIDLSSW</sequence>
<organism evidence="1 2">
    <name type="scientific">Funneliformis caledonium</name>
    <dbReference type="NCBI Taxonomy" id="1117310"/>
    <lineage>
        <taxon>Eukaryota</taxon>
        <taxon>Fungi</taxon>
        <taxon>Fungi incertae sedis</taxon>
        <taxon>Mucoromycota</taxon>
        <taxon>Glomeromycotina</taxon>
        <taxon>Glomeromycetes</taxon>
        <taxon>Glomerales</taxon>
        <taxon>Glomeraceae</taxon>
        <taxon>Funneliformis</taxon>
    </lineage>
</organism>